<reference evidence="9 10" key="1">
    <citation type="submission" date="2022-06" db="EMBL/GenBank/DDBJ databases">
        <title>Ideonella sp. NS12-5 Genome sequencing and assembly.</title>
        <authorList>
            <person name="Jung Y."/>
        </authorList>
    </citation>
    <scope>NUCLEOTIDE SEQUENCE [LARGE SCALE GENOMIC DNA]</scope>
    <source>
        <strain evidence="9 10">NS12-5</strain>
    </source>
</reference>
<dbReference type="InterPro" id="IPR005648">
    <property type="entry name" value="FlgD"/>
</dbReference>
<feature type="domain" description="FlgD/Vpr Ig-like" evidence="7">
    <location>
        <begin position="104"/>
        <end position="175"/>
    </location>
</feature>
<dbReference type="Pfam" id="PF13860">
    <property type="entry name" value="FlgD_ig"/>
    <property type="match status" value="1"/>
</dbReference>
<dbReference type="Gene3D" id="2.30.30.910">
    <property type="match status" value="1"/>
</dbReference>
<evidence type="ECO:0000256" key="3">
    <source>
        <dbReference type="ARBA" id="ARBA00022795"/>
    </source>
</evidence>
<keyword evidence="10" id="KW-1185">Reference proteome</keyword>
<dbReference type="Proteomes" id="UP001204851">
    <property type="component" value="Unassembled WGS sequence"/>
</dbReference>
<evidence type="ECO:0000313" key="10">
    <source>
        <dbReference type="Proteomes" id="UP001204851"/>
    </source>
</evidence>
<dbReference type="Pfam" id="PF13861">
    <property type="entry name" value="FLgD_tudor"/>
    <property type="match status" value="1"/>
</dbReference>
<keyword evidence="9" id="KW-0969">Cilium</keyword>
<evidence type="ECO:0000259" key="8">
    <source>
        <dbReference type="Pfam" id="PF13861"/>
    </source>
</evidence>
<keyword evidence="3 5" id="KW-1005">Bacterial flagellum biogenesis</keyword>
<feature type="domain" description="FlgD Tudor-like" evidence="8">
    <location>
        <begin position="88"/>
        <end position="215"/>
    </location>
</feature>
<keyword evidence="9" id="KW-0282">Flagellum</keyword>
<name>A0ABT1BQ98_9BURK</name>
<evidence type="ECO:0000256" key="6">
    <source>
        <dbReference type="SAM" id="MobiDB-lite"/>
    </source>
</evidence>
<evidence type="ECO:0000256" key="4">
    <source>
        <dbReference type="ARBA" id="ARBA00024746"/>
    </source>
</evidence>
<dbReference type="EMBL" id="JAMXMC010000010">
    <property type="protein sequence ID" value="MCO5978399.1"/>
    <property type="molecule type" value="Genomic_DNA"/>
</dbReference>
<evidence type="ECO:0000256" key="2">
    <source>
        <dbReference type="ARBA" id="ARBA00016013"/>
    </source>
</evidence>
<dbReference type="Pfam" id="PF03963">
    <property type="entry name" value="FlgD"/>
    <property type="match status" value="1"/>
</dbReference>
<evidence type="ECO:0000256" key="5">
    <source>
        <dbReference type="RuleBase" id="RU362076"/>
    </source>
</evidence>
<gene>
    <name evidence="9" type="ORF">M0L44_17005</name>
</gene>
<keyword evidence="9" id="KW-0966">Cell projection</keyword>
<protein>
    <recommendedName>
        <fullName evidence="2 5">Basal-body rod modification protein FlgD</fullName>
    </recommendedName>
</protein>
<dbReference type="Gene3D" id="2.60.40.4070">
    <property type="match status" value="1"/>
</dbReference>
<feature type="region of interest" description="Disordered" evidence="6">
    <location>
        <begin position="1"/>
        <end position="28"/>
    </location>
</feature>
<sequence>MAVDTVNNSSKTSGTSNSSTNGLTSTSASEQSDRFLKLLVTQMQNQDPLNPLDNAQVTSQMAQISTVTGIEQLNGTVSGLNSQFLQIQTMQGAALVGHDVAIEGNTLRQKGGKGDGGFELSSAADSVKVEIQAADGTTIDTITLGAQEAGKHDFSWNVPSSRAGDDLTFKVTATAKGQAVDTLSLQNQTIKAVSNLGTTMALDLDNGQRIAYDAVWAYY</sequence>
<proteinExistence type="inferred from homology"/>
<dbReference type="InterPro" id="IPR025963">
    <property type="entry name" value="FLgD_Tudor"/>
</dbReference>
<comment type="function">
    <text evidence="4 5">Required for flagellar hook formation. May act as a scaffolding protein.</text>
</comment>
<evidence type="ECO:0000256" key="1">
    <source>
        <dbReference type="ARBA" id="ARBA00010577"/>
    </source>
</evidence>
<evidence type="ECO:0000313" key="9">
    <source>
        <dbReference type="EMBL" id="MCO5978399.1"/>
    </source>
</evidence>
<accession>A0ABT1BQ98</accession>
<organism evidence="9 10">
    <name type="scientific">Ideonella oryzae</name>
    <dbReference type="NCBI Taxonomy" id="2937441"/>
    <lineage>
        <taxon>Bacteria</taxon>
        <taxon>Pseudomonadati</taxon>
        <taxon>Pseudomonadota</taxon>
        <taxon>Betaproteobacteria</taxon>
        <taxon>Burkholderiales</taxon>
        <taxon>Sphaerotilaceae</taxon>
        <taxon>Ideonella</taxon>
    </lineage>
</organism>
<comment type="caution">
    <text evidence="9">The sequence shown here is derived from an EMBL/GenBank/DDBJ whole genome shotgun (WGS) entry which is preliminary data.</text>
</comment>
<evidence type="ECO:0000259" key="7">
    <source>
        <dbReference type="Pfam" id="PF13860"/>
    </source>
</evidence>
<dbReference type="InterPro" id="IPR025965">
    <property type="entry name" value="FlgD/Vpr_Ig-like"/>
</dbReference>
<dbReference type="RefSeq" id="WP_252771007.1">
    <property type="nucleotide sequence ID" value="NZ_JAMXMC010000010.1"/>
</dbReference>
<comment type="similarity">
    <text evidence="1 5">Belongs to the FlgD family.</text>
</comment>